<sequence length="542" mass="60301">MNTIELASKQVDCKVFISVDWPDTADIPSSFVWLRPYDLTWNDFGHITKAMIVFVENGEAVFEYNGKAAYLEPGERKYVGVGNAVQGLSTDELGVIATDSQNVISLAEAQEMYRMIIRELGVELGNDRLAAAGDMVALQGDASRREIERAALVSDVFRFSLTRESEAYHAFKNAGPILRGLDQEDISSGPEAVVINVADQDGRNVEVDFTFDHSATIPKRTCVIIGKNGVGKSRALGNIARKALRGISRSASEDKNRIVASRVLAFTPGNEYTGIFPNENWKRPATYYKRLSTGRVRHSTGGNTATASIVELSRNDRKIADKSRFSIFMDAVQAINRPEEIAFQSSTSKNIIPLTELMANTEQHRLELLFDMNQAVEPGRMVNGRFFYLSSGEVRLIKLLAQACTYIENGSLLLLDEPETHLHPNFIARLMSALEKLLADTGSCAIMATHSVYVVREVFHDQVLVMEKDIDGLIAVKTPGMRTFGADISSISAFIFGEEDTSYLAEDTIRRIRAEHLSFDELRDKYGAFLSREILSELREEE</sequence>
<dbReference type="PANTHER" id="PTHR43581">
    <property type="entry name" value="ATP/GTP PHOSPHATASE"/>
    <property type="match status" value="1"/>
</dbReference>
<dbReference type="RefSeq" id="WP_073014202.1">
    <property type="nucleotide sequence ID" value="NZ_FRBW01000003.1"/>
</dbReference>
<proteinExistence type="predicted"/>
<dbReference type="Pfam" id="PF13304">
    <property type="entry name" value="AAA_21"/>
    <property type="match status" value="1"/>
</dbReference>
<organism evidence="2 3">
    <name type="scientific">Roseibium suaedae</name>
    <dbReference type="NCBI Taxonomy" id="735517"/>
    <lineage>
        <taxon>Bacteria</taxon>
        <taxon>Pseudomonadati</taxon>
        <taxon>Pseudomonadota</taxon>
        <taxon>Alphaproteobacteria</taxon>
        <taxon>Hyphomicrobiales</taxon>
        <taxon>Stappiaceae</taxon>
        <taxon>Roseibium</taxon>
    </lineage>
</organism>
<dbReference type="GO" id="GO:0005524">
    <property type="term" value="F:ATP binding"/>
    <property type="evidence" value="ECO:0007669"/>
    <property type="project" value="InterPro"/>
</dbReference>
<evidence type="ECO:0000313" key="2">
    <source>
        <dbReference type="EMBL" id="SHM73452.1"/>
    </source>
</evidence>
<dbReference type="SMART" id="SM00382">
    <property type="entry name" value="AAA"/>
    <property type="match status" value="1"/>
</dbReference>
<dbReference type="InterPro" id="IPR003959">
    <property type="entry name" value="ATPase_AAA_core"/>
</dbReference>
<evidence type="ECO:0000313" key="3">
    <source>
        <dbReference type="Proteomes" id="UP000186002"/>
    </source>
</evidence>
<gene>
    <name evidence="2" type="ORF">SAMN05444272_3087</name>
</gene>
<feature type="domain" description="AAA+ ATPase" evidence="1">
    <location>
        <begin position="218"/>
        <end position="480"/>
    </location>
</feature>
<dbReference type="Gene3D" id="3.40.50.300">
    <property type="entry name" value="P-loop containing nucleotide triphosphate hydrolases"/>
    <property type="match status" value="1"/>
</dbReference>
<dbReference type="SUPFAM" id="SSF52540">
    <property type="entry name" value="P-loop containing nucleoside triphosphate hydrolases"/>
    <property type="match status" value="1"/>
</dbReference>
<dbReference type="InterPro" id="IPR027417">
    <property type="entry name" value="P-loop_NTPase"/>
</dbReference>
<protein>
    <submittedName>
        <fullName evidence="2">AAA domain-containing protein, putative AbiEii toxin, Type IV TA system</fullName>
    </submittedName>
</protein>
<dbReference type="AlphaFoldDB" id="A0A1M7L6B6"/>
<dbReference type="PANTHER" id="PTHR43581:SF2">
    <property type="entry name" value="EXCINUCLEASE ATPASE SUBUNIT"/>
    <property type="match status" value="1"/>
</dbReference>
<accession>A0A1M7L6B6</accession>
<name>A0A1M7L6B6_9HYPH</name>
<dbReference type="InterPro" id="IPR003593">
    <property type="entry name" value="AAA+_ATPase"/>
</dbReference>
<dbReference type="EMBL" id="FRBW01000003">
    <property type="protein sequence ID" value="SHM73452.1"/>
    <property type="molecule type" value="Genomic_DNA"/>
</dbReference>
<dbReference type="STRING" id="735517.SAMN05444272_3087"/>
<dbReference type="Proteomes" id="UP000186002">
    <property type="component" value="Unassembled WGS sequence"/>
</dbReference>
<dbReference type="CDD" id="cd00267">
    <property type="entry name" value="ABC_ATPase"/>
    <property type="match status" value="1"/>
</dbReference>
<dbReference type="GO" id="GO:0016887">
    <property type="term" value="F:ATP hydrolysis activity"/>
    <property type="evidence" value="ECO:0007669"/>
    <property type="project" value="InterPro"/>
</dbReference>
<dbReference type="OrthoDB" id="9789856at2"/>
<keyword evidence="3" id="KW-1185">Reference proteome</keyword>
<evidence type="ECO:0000259" key="1">
    <source>
        <dbReference type="SMART" id="SM00382"/>
    </source>
</evidence>
<dbReference type="InterPro" id="IPR051396">
    <property type="entry name" value="Bact_Antivir_Def_Nuclease"/>
</dbReference>
<reference evidence="2 3" key="1">
    <citation type="submission" date="2016-11" db="EMBL/GenBank/DDBJ databases">
        <authorList>
            <person name="Jaros S."/>
            <person name="Januszkiewicz K."/>
            <person name="Wedrychowicz H."/>
        </authorList>
    </citation>
    <scope>NUCLEOTIDE SEQUENCE [LARGE SCALE GENOMIC DNA]</scope>
    <source>
        <strain evidence="2 3">DSM 22153</strain>
    </source>
</reference>